<gene>
    <name evidence="5" type="ORF">FCG67_17860</name>
</gene>
<dbReference type="PANTHER" id="PTHR44688:SF16">
    <property type="entry name" value="DNA-BINDING TRANSCRIPTIONAL ACTIVATOR DEVR_DOSR"/>
    <property type="match status" value="1"/>
</dbReference>
<proteinExistence type="predicted"/>
<dbReference type="Pfam" id="PF25873">
    <property type="entry name" value="WHD_MalT"/>
    <property type="match status" value="1"/>
</dbReference>
<sequence length="901" mass="97433">MSGGNADATGLGVIDRRGGQMSVVNWDTQQARNQIPNYAHPVIRRGRLLDSLSEAMFSPPDSPTTVAMLIAPVGTGKTMLLSDWAAAVSALPNPPTIAWLTIEERDNDLDTVRSAVRTALESTGNPAVSDAVRNLPPTTDENYPVALTQALEAMGEPVWLILDDAHLLHEPTVLEALGNFLRWAPPSLRTILAGRFEPPLAVHRMRLEGRVCDLSHRDLAFTEEEAAILFAEHGVRLDGLDLAKILGRTEGWAAGLRLAAISLARHPDPTAMITDFSGDSRVVADYLVNEVLDGLTEDEREFVVETSIPDAFTVELAEALTGNPGSRDALDTLEHSNFLVERVCGSPGWYRYHPLLREYLRAEVGRLGRDAVGDLERVAAGWFARSGDHEHALEHALHAGDDDALLTLLRECGLRLVLAGNWATVISVLDRVSPTVRADPSTRLLRVAAELARGNTAAASSTLSALDRASDQDDAEMPAELEMLGDGLRVQVAVQNGGIENALKTLQSDPVGEAGDPELDSFALLQEGIAELYLGRLVPAGLHLEDALATARAAELPAVVLEALTGLAALAAYRCRIDDMIARSSEATDHGRAHDLTDHRHCHLAQLFGALGHYLRVEDEAAAQLASLCVPHLAACESPAMGRASVLLGAILEFESTDDRHAVARVIRDHCTPGRNRPLPPGTTALLATSAQRAFLQVGEPVWAAQVAELTAAELGHGGEVAVLQATMSLHHRRLDAARRELAPVLSGELECLSDVTLIRAWLMAATIADAREDSITARSALVEAITIAEPEAILRPFHDGGEPLRDLLDRHRGRFGVYDKFAERARSVIPQSAQGATDLLTPREMELLVELPSWHTAEQIAADLFVSVNTVKTHLRGIYRKLDVRTRRDAITEARARGLL</sequence>
<dbReference type="CDD" id="cd06170">
    <property type="entry name" value="LuxR_C_like"/>
    <property type="match status" value="1"/>
</dbReference>
<dbReference type="Gene3D" id="1.10.10.10">
    <property type="entry name" value="Winged helix-like DNA-binding domain superfamily/Winged helix DNA-binding domain"/>
    <property type="match status" value="1"/>
</dbReference>
<dbReference type="InterPro" id="IPR049945">
    <property type="entry name" value="AAA_22"/>
</dbReference>
<dbReference type="SMART" id="SM00421">
    <property type="entry name" value="HTH_LUXR"/>
    <property type="match status" value="1"/>
</dbReference>
<dbReference type="Gene3D" id="1.25.40.10">
    <property type="entry name" value="Tetratricopeptide repeat domain"/>
    <property type="match status" value="1"/>
</dbReference>
<dbReference type="InterPro" id="IPR027417">
    <property type="entry name" value="P-loop_NTPase"/>
</dbReference>
<dbReference type="SUPFAM" id="SSF46894">
    <property type="entry name" value="C-terminal effector domain of the bipartite response regulators"/>
    <property type="match status" value="1"/>
</dbReference>
<organism evidence="5 6">
    <name type="scientific">Rhodococcus oryzae</name>
    <dbReference type="NCBI Taxonomy" id="2571143"/>
    <lineage>
        <taxon>Bacteria</taxon>
        <taxon>Bacillati</taxon>
        <taxon>Actinomycetota</taxon>
        <taxon>Actinomycetes</taxon>
        <taxon>Mycobacteriales</taxon>
        <taxon>Nocardiaceae</taxon>
        <taxon>Rhodococcus</taxon>
    </lineage>
</organism>
<evidence type="ECO:0000256" key="2">
    <source>
        <dbReference type="ARBA" id="ARBA00023125"/>
    </source>
</evidence>
<dbReference type="Pfam" id="PF13401">
    <property type="entry name" value="AAA_22"/>
    <property type="match status" value="1"/>
</dbReference>
<dbReference type="Pfam" id="PF00196">
    <property type="entry name" value="GerE"/>
    <property type="match status" value="1"/>
</dbReference>
<evidence type="ECO:0000313" key="5">
    <source>
        <dbReference type="EMBL" id="TJZ76561.1"/>
    </source>
</evidence>
<dbReference type="PRINTS" id="PR00038">
    <property type="entry name" value="HTHLUXR"/>
</dbReference>
<name>A0ABY2RHX8_9NOCA</name>
<dbReference type="InterPro" id="IPR016032">
    <property type="entry name" value="Sig_transdc_resp-reg_C-effctor"/>
</dbReference>
<keyword evidence="1" id="KW-0805">Transcription regulation</keyword>
<dbReference type="Proteomes" id="UP000305109">
    <property type="component" value="Unassembled WGS sequence"/>
</dbReference>
<dbReference type="SUPFAM" id="SSF52540">
    <property type="entry name" value="P-loop containing nucleoside triphosphate hydrolases"/>
    <property type="match status" value="1"/>
</dbReference>
<reference evidence="5 6" key="1">
    <citation type="submission" date="2019-04" db="EMBL/GenBank/DDBJ databases">
        <title>Rhodococcus oryzae sp. nov., a novel actinomycete isolated from rhizosphere soil of rice (Oryza sativa L.).</title>
        <authorList>
            <person name="Li C."/>
        </authorList>
    </citation>
    <scope>NUCLEOTIDE SEQUENCE [LARGE SCALE GENOMIC DNA]</scope>
    <source>
        <strain evidence="5 6">NEAU-CX67</strain>
    </source>
</reference>
<comment type="caution">
    <text evidence="5">The sequence shown here is derived from an EMBL/GenBank/DDBJ whole genome shotgun (WGS) entry which is preliminary data.</text>
</comment>
<dbReference type="Gene3D" id="3.40.50.300">
    <property type="entry name" value="P-loop containing nucleotide triphosphate hydrolases"/>
    <property type="match status" value="1"/>
</dbReference>
<evidence type="ECO:0000259" key="4">
    <source>
        <dbReference type="PROSITE" id="PS50043"/>
    </source>
</evidence>
<dbReference type="EMBL" id="SUMD01000008">
    <property type="protein sequence ID" value="TJZ76561.1"/>
    <property type="molecule type" value="Genomic_DNA"/>
</dbReference>
<dbReference type="InterPro" id="IPR000792">
    <property type="entry name" value="Tscrpt_reg_LuxR_C"/>
</dbReference>
<dbReference type="InterPro" id="IPR036388">
    <property type="entry name" value="WH-like_DNA-bd_sf"/>
</dbReference>
<dbReference type="PANTHER" id="PTHR44688">
    <property type="entry name" value="DNA-BINDING TRANSCRIPTIONAL ACTIVATOR DEVR_DOSR"/>
    <property type="match status" value="1"/>
</dbReference>
<dbReference type="InterPro" id="IPR011990">
    <property type="entry name" value="TPR-like_helical_dom_sf"/>
</dbReference>
<protein>
    <submittedName>
        <fullName evidence="5">LuxR family transcriptional regulator</fullName>
    </submittedName>
</protein>
<dbReference type="RefSeq" id="WP_136911019.1">
    <property type="nucleotide sequence ID" value="NZ_SUMD01000008.1"/>
</dbReference>
<keyword evidence="3" id="KW-0804">Transcription</keyword>
<keyword evidence="6" id="KW-1185">Reference proteome</keyword>
<evidence type="ECO:0000313" key="6">
    <source>
        <dbReference type="Proteomes" id="UP000305109"/>
    </source>
</evidence>
<evidence type="ECO:0000256" key="1">
    <source>
        <dbReference type="ARBA" id="ARBA00023015"/>
    </source>
</evidence>
<dbReference type="InterPro" id="IPR059106">
    <property type="entry name" value="WHD_MalT"/>
</dbReference>
<accession>A0ABY2RHX8</accession>
<keyword evidence="2" id="KW-0238">DNA-binding</keyword>
<dbReference type="PROSITE" id="PS50043">
    <property type="entry name" value="HTH_LUXR_2"/>
    <property type="match status" value="1"/>
</dbReference>
<feature type="domain" description="HTH luxR-type" evidence="4">
    <location>
        <begin position="834"/>
        <end position="899"/>
    </location>
</feature>
<evidence type="ECO:0000256" key="3">
    <source>
        <dbReference type="ARBA" id="ARBA00023163"/>
    </source>
</evidence>